<evidence type="ECO:0000313" key="1">
    <source>
        <dbReference type="EMBL" id="KAG5599066.1"/>
    </source>
</evidence>
<gene>
    <name evidence="1" type="ORF">H5410_030436</name>
</gene>
<dbReference type="Proteomes" id="UP000824120">
    <property type="component" value="Chromosome 6"/>
</dbReference>
<name>A0A9J5YFN8_SOLCO</name>
<dbReference type="AlphaFoldDB" id="A0A9J5YFN8"/>
<sequence>MYFWEELNKVVRGIAHTKKLFLGEDFNGHIGTTSRAMMLYKAASSLGIEMKEELYLWWLRLKWITYSLVRVIDLCKDCKVIPRKNLTTQHKLVVMVLIIDGGGTLYDQLRIKWEDLTNAKGRELGERLVAMGA</sequence>
<proteinExistence type="predicted"/>
<comment type="caution">
    <text evidence="1">The sequence shown here is derived from an EMBL/GenBank/DDBJ whole genome shotgun (WGS) entry which is preliminary data.</text>
</comment>
<accession>A0A9J5YFN8</accession>
<dbReference type="EMBL" id="JACXVP010000006">
    <property type="protein sequence ID" value="KAG5599066.1"/>
    <property type="molecule type" value="Genomic_DNA"/>
</dbReference>
<reference evidence="1 2" key="1">
    <citation type="submission" date="2020-09" db="EMBL/GenBank/DDBJ databases">
        <title>De no assembly of potato wild relative species, Solanum commersonii.</title>
        <authorList>
            <person name="Cho K."/>
        </authorList>
    </citation>
    <scope>NUCLEOTIDE SEQUENCE [LARGE SCALE GENOMIC DNA]</scope>
    <source>
        <strain evidence="1">LZ3.2</strain>
        <tissue evidence="1">Leaf</tissue>
    </source>
</reference>
<organism evidence="1 2">
    <name type="scientific">Solanum commersonii</name>
    <name type="common">Commerson's wild potato</name>
    <name type="synonym">Commerson's nightshade</name>
    <dbReference type="NCBI Taxonomy" id="4109"/>
    <lineage>
        <taxon>Eukaryota</taxon>
        <taxon>Viridiplantae</taxon>
        <taxon>Streptophyta</taxon>
        <taxon>Embryophyta</taxon>
        <taxon>Tracheophyta</taxon>
        <taxon>Spermatophyta</taxon>
        <taxon>Magnoliopsida</taxon>
        <taxon>eudicotyledons</taxon>
        <taxon>Gunneridae</taxon>
        <taxon>Pentapetalae</taxon>
        <taxon>asterids</taxon>
        <taxon>lamiids</taxon>
        <taxon>Solanales</taxon>
        <taxon>Solanaceae</taxon>
        <taxon>Solanoideae</taxon>
        <taxon>Solaneae</taxon>
        <taxon>Solanum</taxon>
    </lineage>
</organism>
<evidence type="ECO:0000313" key="2">
    <source>
        <dbReference type="Proteomes" id="UP000824120"/>
    </source>
</evidence>
<keyword evidence="2" id="KW-1185">Reference proteome</keyword>
<protein>
    <submittedName>
        <fullName evidence="1">Uncharacterized protein</fullName>
    </submittedName>
</protein>
<dbReference type="OrthoDB" id="1683859at2759"/>